<gene>
    <name evidence="1" type="ORF">A9E74_01319</name>
</gene>
<reference evidence="1 2" key="1">
    <citation type="submission" date="2016-07" db="EMBL/GenBank/DDBJ databases">
        <title>Draft Genome Sequence of Methylophaga muralis Bur 1.</title>
        <authorList>
            <person name="Vasilenko O.V."/>
            <person name="Doronina N.V."/>
            <person name="Shmareva M.N."/>
            <person name="Tarlachkov S.V."/>
            <person name="Mustakhimov I."/>
            <person name="Trotsenko Y.A."/>
        </authorList>
    </citation>
    <scope>NUCLEOTIDE SEQUENCE [LARGE SCALE GENOMIC DNA]</scope>
    <source>
        <strain evidence="1 2">Bur 1</strain>
    </source>
</reference>
<keyword evidence="2" id="KW-1185">Reference proteome</keyword>
<dbReference type="Proteomes" id="UP000094379">
    <property type="component" value="Unassembled WGS sequence"/>
</dbReference>
<dbReference type="STRING" id="291169.A9E74_01319"/>
<dbReference type="EMBL" id="MCRI01000011">
    <property type="protein sequence ID" value="ODN66925.1"/>
    <property type="molecule type" value="Genomic_DNA"/>
</dbReference>
<organism evidence="1 2">
    <name type="scientific">Methylophaga muralis</name>
    <dbReference type="NCBI Taxonomy" id="291169"/>
    <lineage>
        <taxon>Bacteria</taxon>
        <taxon>Pseudomonadati</taxon>
        <taxon>Pseudomonadota</taxon>
        <taxon>Gammaproteobacteria</taxon>
        <taxon>Thiotrichales</taxon>
        <taxon>Piscirickettsiaceae</taxon>
        <taxon>Methylophaga</taxon>
    </lineage>
</organism>
<evidence type="ECO:0000313" key="2">
    <source>
        <dbReference type="Proteomes" id="UP000094379"/>
    </source>
</evidence>
<evidence type="ECO:0000313" key="1">
    <source>
        <dbReference type="EMBL" id="ODN66925.1"/>
    </source>
</evidence>
<dbReference type="AlphaFoldDB" id="A0A1E3GSL3"/>
<comment type="caution">
    <text evidence="1">The sequence shown here is derived from an EMBL/GenBank/DDBJ whole genome shotgun (WGS) entry which is preliminary data.</text>
</comment>
<protein>
    <submittedName>
        <fullName evidence="1">Uncharacterized protein</fullName>
    </submittedName>
</protein>
<sequence>MTLRLRMLTAVFVIINLLMVSGVTASVAHLPDDHYSAHLSIVHSHADHGQHHDNIDHDHQLHLHLIADLVSFTMILHTLTADAVSRTSSSQLVTLYYSPLLPPPNA</sequence>
<proteinExistence type="predicted"/>
<dbReference type="RefSeq" id="WP_069295803.1">
    <property type="nucleotide sequence ID" value="NZ_MCRI01000011.1"/>
</dbReference>
<accession>A0A1E3GSL3</accession>
<name>A0A1E3GSL3_9GAMM</name>